<feature type="domain" description="BFD-like [2Fe-2S]-binding" evidence="2">
    <location>
        <begin position="395"/>
        <end position="443"/>
    </location>
</feature>
<dbReference type="SUPFAM" id="SSF51905">
    <property type="entry name" value="FAD/NAD(P)-binding domain"/>
    <property type="match status" value="1"/>
</dbReference>
<gene>
    <name evidence="3" type="ORF">RASY3_10305</name>
</gene>
<dbReference type="AlphaFoldDB" id="A0A011VZU0"/>
<evidence type="ECO:0000313" key="4">
    <source>
        <dbReference type="Proteomes" id="UP000021369"/>
    </source>
</evidence>
<name>A0A011VZU0_RUMAL</name>
<dbReference type="PANTHER" id="PTHR42720">
    <property type="entry name" value="GLYCEROL-3-PHOSPHATE DEHYDROGENASE"/>
    <property type="match status" value="1"/>
</dbReference>
<reference evidence="3 4" key="1">
    <citation type="submission" date="2013-06" db="EMBL/GenBank/DDBJ databases">
        <title>Rumen cellulosomics: divergent fiber-degrading strategies revealed by comparative genome-wide analysis of six Ruminococcal strains.</title>
        <authorList>
            <person name="Dassa B."/>
            <person name="Borovok I."/>
            <person name="Lamed R."/>
            <person name="Flint H."/>
            <person name="Yeoman C.J."/>
            <person name="White B."/>
            <person name="Bayer E.A."/>
        </authorList>
    </citation>
    <scope>NUCLEOTIDE SEQUENCE [LARGE SCALE GENOMIC DNA]</scope>
    <source>
        <strain evidence="3 4">SY3</strain>
    </source>
</reference>
<dbReference type="Pfam" id="PF01266">
    <property type="entry name" value="DAO"/>
    <property type="match status" value="1"/>
</dbReference>
<sequence>MYDVIIIGGGVTGCAAAAELAKYQLDICVIEKESDVCEGTSKANSAIVHAGFDAEPGTLKAKLNVRGNAMIRELYKKLDFAFRQNGAMVLCFDETQLPDLEKLLEKGKKNGVDGLEILTGEQAREREPRLSAEVKYALYAPTSGIVCPFEMTLAFAENALENGAEFKLSTKVTGIEKTSAGYKVITDKGEFETRAVFNCAGVYADVISDMIADKHFTITPRKGEYMLMDKDAGSTVSHTIFQLPTKMGKGILVTPTVHGNLLVGPTAEDIDDKENTSTTASGIAEVKAKGSLSVDGLPFNKVITSFTGLRATGDTHDFIIEEAATNFFNAAGIESPGLTSAPAIAEMMIELLSKNTDLKPKVDHKDTRKGLVHFAELSREEQNALIREEPAYGNIVCRCETITEGEILDAINRPLGATTLDGVKRRTRAGMGRCQAGFCSPKTILMLSEKLGCNIGDVRKNGSQEVSENA</sequence>
<dbReference type="RefSeq" id="WP_080691372.1">
    <property type="nucleotide sequence ID" value="NZ_JEOB01000002.1"/>
</dbReference>
<dbReference type="Proteomes" id="UP000021369">
    <property type="component" value="Unassembled WGS sequence"/>
</dbReference>
<dbReference type="PANTHER" id="PTHR42720:SF1">
    <property type="entry name" value="GLYCEROL 3-PHOSPHATE OXIDASE"/>
    <property type="match status" value="1"/>
</dbReference>
<dbReference type="EMBL" id="JEOB01000002">
    <property type="protein sequence ID" value="EXM40038.1"/>
    <property type="molecule type" value="Genomic_DNA"/>
</dbReference>
<comment type="caution">
    <text evidence="3">The sequence shown here is derived from an EMBL/GenBank/DDBJ whole genome shotgun (WGS) entry which is preliminary data.</text>
</comment>
<evidence type="ECO:0000259" key="2">
    <source>
        <dbReference type="Pfam" id="PF04324"/>
    </source>
</evidence>
<evidence type="ECO:0000259" key="1">
    <source>
        <dbReference type="Pfam" id="PF01266"/>
    </source>
</evidence>
<dbReference type="PATRIC" id="fig|1341156.4.peg.1364"/>
<protein>
    <submittedName>
        <fullName evidence="3">FAD-dependent oxidoreductase</fullName>
    </submittedName>
</protein>
<dbReference type="InterPro" id="IPR007419">
    <property type="entry name" value="BFD-like_2Fe2S-bd_dom"/>
</dbReference>
<keyword evidence="4" id="KW-1185">Reference proteome</keyword>
<dbReference type="InterPro" id="IPR006076">
    <property type="entry name" value="FAD-dep_OxRdtase"/>
</dbReference>
<dbReference type="InterPro" id="IPR036188">
    <property type="entry name" value="FAD/NAD-bd_sf"/>
</dbReference>
<dbReference type="Pfam" id="PF04324">
    <property type="entry name" value="Fer2_BFD"/>
    <property type="match status" value="1"/>
</dbReference>
<organism evidence="3 4">
    <name type="scientific">Ruminococcus albus SY3</name>
    <dbReference type="NCBI Taxonomy" id="1341156"/>
    <lineage>
        <taxon>Bacteria</taxon>
        <taxon>Bacillati</taxon>
        <taxon>Bacillota</taxon>
        <taxon>Clostridia</taxon>
        <taxon>Eubacteriales</taxon>
        <taxon>Oscillospiraceae</taxon>
        <taxon>Ruminococcus</taxon>
    </lineage>
</organism>
<accession>A0A011VZU0</accession>
<evidence type="ECO:0000313" key="3">
    <source>
        <dbReference type="EMBL" id="EXM40038.1"/>
    </source>
</evidence>
<dbReference type="CDD" id="cd19946">
    <property type="entry name" value="GlpA-like_Fer2_BFD-like"/>
    <property type="match status" value="1"/>
</dbReference>
<dbReference type="Gene3D" id="1.10.10.1100">
    <property type="entry name" value="BFD-like [2Fe-2S]-binding domain"/>
    <property type="match status" value="1"/>
</dbReference>
<feature type="domain" description="FAD dependent oxidoreductase" evidence="1">
    <location>
        <begin position="3"/>
        <end position="351"/>
    </location>
</feature>
<dbReference type="OrthoDB" id="9801699at2"/>
<dbReference type="InterPro" id="IPR041854">
    <property type="entry name" value="BFD-like_2Fe2S-bd_dom_sf"/>
</dbReference>
<dbReference type="Gene3D" id="3.50.50.60">
    <property type="entry name" value="FAD/NAD(P)-binding domain"/>
    <property type="match status" value="1"/>
</dbReference>
<dbReference type="Gene3D" id="3.30.9.10">
    <property type="entry name" value="D-Amino Acid Oxidase, subunit A, domain 2"/>
    <property type="match status" value="1"/>
</dbReference>
<proteinExistence type="predicted"/>
<dbReference type="InterPro" id="IPR052745">
    <property type="entry name" value="G3P_Oxidase/Oxidoreductase"/>
</dbReference>